<proteinExistence type="predicted"/>
<accession>A0A922L172</accession>
<dbReference type="Proteomes" id="UP000790347">
    <property type="component" value="Unassembled WGS sequence"/>
</dbReference>
<sequence length="82" mass="9438">MWSLDQDYRQPELYQTSTSIFKSMIGDDDCLKILYKGAVMTGACCGQTEVYNTSIDYVRQQLYSTQFNKNALCERRCVSDVV</sequence>
<dbReference type="AlphaFoldDB" id="A0A922L172"/>
<dbReference type="EMBL" id="ASGP02000005">
    <property type="protein sequence ID" value="KAH9506227.1"/>
    <property type="molecule type" value="Genomic_DNA"/>
</dbReference>
<evidence type="ECO:0000313" key="1">
    <source>
        <dbReference type="EMBL" id="KAH9506227.1"/>
    </source>
</evidence>
<evidence type="ECO:0000313" key="2">
    <source>
        <dbReference type="Proteomes" id="UP000790347"/>
    </source>
</evidence>
<reference evidence="1" key="1">
    <citation type="submission" date="2013-05" db="EMBL/GenBank/DDBJ databases">
        <authorList>
            <person name="Yim A.K.Y."/>
            <person name="Chan T.F."/>
            <person name="Ji K.M."/>
            <person name="Liu X.Y."/>
            <person name="Zhou J.W."/>
            <person name="Li R.Q."/>
            <person name="Yang K.Y."/>
            <person name="Li J."/>
            <person name="Li M."/>
            <person name="Law P.T.W."/>
            <person name="Wu Y.L."/>
            <person name="Cai Z.L."/>
            <person name="Qin H."/>
            <person name="Bao Y."/>
            <person name="Leung R.K.K."/>
            <person name="Ng P.K.S."/>
            <person name="Zou J."/>
            <person name="Zhong X.J."/>
            <person name="Ran P.X."/>
            <person name="Zhong N.S."/>
            <person name="Liu Z.G."/>
            <person name="Tsui S.K.W."/>
        </authorList>
    </citation>
    <scope>NUCLEOTIDE SEQUENCE</scope>
    <source>
        <strain evidence="1">Derf</strain>
        <tissue evidence="1">Whole organism</tissue>
    </source>
</reference>
<organism evidence="1 2">
    <name type="scientific">Dermatophagoides farinae</name>
    <name type="common">American house dust mite</name>
    <dbReference type="NCBI Taxonomy" id="6954"/>
    <lineage>
        <taxon>Eukaryota</taxon>
        <taxon>Metazoa</taxon>
        <taxon>Ecdysozoa</taxon>
        <taxon>Arthropoda</taxon>
        <taxon>Chelicerata</taxon>
        <taxon>Arachnida</taxon>
        <taxon>Acari</taxon>
        <taxon>Acariformes</taxon>
        <taxon>Sarcoptiformes</taxon>
        <taxon>Astigmata</taxon>
        <taxon>Psoroptidia</taxon>
        <taxon>Analgoidea</taxon>
        <taxon>Pyroglyphidae</taxon>
        <taxon>Dermatophagoidinae</taxon>
        <taxon>Dermatophagoides</taxon>
    </lineage>
</organism>
<comment type="caution">
    <text evidence="1">The sequence shown here is derived from an EMBL/GenBank/DDBJ whole genome shotgun (WGS) entry which is preliminary data.</text>
</comment>
<gene>
    <name evidence="1" type="ORF">DERF_010969</name>
</gene>
<keyword evidence="2" id="KW-1185">Reference proteome</keyword>
<reference evidence="1" key="2">
    <citation type="journal article" date="2022" name="Res Sq">
        <title>Comparative Genomics Reveals Insights into the Divergent Evolution of Astigmatic Mites and Household Pest Adaptations.</title>
        <authorList>
            <person name="Xiong Q."/>
            <person name="Wan A.T.-Y."/>
            <person name="Liu X.-Y."/>
            <person name="Fung C.S.-H."/>
            <person name="Xiao X."/>
            <person name="Malainual N."/>
            <person name="Hou J."/>
            <person name="Wang L."/>
            <person name="Wang M."/>
            <person name="Yang K."/>
            <person name="Cui Y."/>
            <person name="Leung E."/>
            <person name="Nong W."/>
            <person name="Shin S.-K."/>
            <person name="Au S."/>
            <person name="Jeong K.Y."/>
            <person name="Chew F.T."/>
            <person name="Hui J."/>
            <person name="Leung T.F."/>
            <person name="Tungtrongchitr A."/>
            <person name="Zhong N."/>
            <person name="Liu Z."/>
            <person name="Tsui S."/>
        </authorList>
    </citation>
    <scope>NUCLEOTIDE SEQUENCE</scope>
    <source>
        <strain evidence="1">Derf</strain>
        <tissue evidence="1">Whole organism</tissue>
    </source>
</reference>
<name>A0A922L172_DERFA</name>
<protein>
    <submittedName>
        <fullName evidence="1">Uncharacterized protein</fullName>
    </submittedName>
</protein>